<proteinExistence type="predicted"/>
<dbReference type="EMBL" id="CM004467">
    <property type="protein sequence ID" value="OCT98137.1"/>
    <property type="molecule type" value="Genomic_DNA"/>
</dbReference>
<name>A0A974DUJ1_XENLA</name>
<dbReference type="Proteomes" id="UP000694892">
    <property type="component" value="Chromosome 1S"/>
</dbReference>
<evidence type="ECO:0000313" key="1">
    <source>
        <dbReference type="EMBL" id="OCT98137.1"/>
    </source>
</evidence>
<accession>A0A974DUJ1</accession>
<organism evidence="1 2">
    <name type="scientific">Xenopus laevis</name>
    <name type="common">African clawed frog</name>
    <dbReference type="NCBI Taxonomy" id="8355"/>
    <lineage>
        <taxon>Eukaryota</taxon>
        <taxon>Metazoa</taxon>
        <taxon>Chordata</taxon>
        <taxon>Craniata</taxon>
        <taxon>Vertebrata</taxon>
        <taxon>Euteleostomi</taxon>
        <taxon>Amphibia</taxon>
        <taxon>Batrachia</taxon>
        <taxon>Anura</taxon>
        <taxon>Pipoidea</taxon>
        <taxon>Pipidae</taxon>
        <taxon>Xenopodinae</taxon>
        <taxon>Xenopus</taxon>
        <taxon>Xenopus</taxon>
    </lineage>
</organism>
<evidence type="ECO:0000313" key="2">
    <source>
        <dbReference type="Proteomes" id="UP000694892"/>
    </source>
</evidence>
<gene>
    <name evidence="1" type="ORF">XELAEV_18010366mg</name>
</gene>
<protein>
    <submittedName>
        <fullName evidence="1">Uncharacterized protein</fullName>
    </submittedName>
</protein>
<reference evidence="2" key="1">
    <citation type="journal article" date="2016" name="Nature">
        <title>Genome evolution in the allotetraploid frog Xenopus laevis.</title>
        <authorList>
            <person name="Session A.M."/>
            <person name="Uno Y."/>
            <person name="Kwon T."/>
            <person name="Chapman J.A."/>
            <person name="Toyoda A."/>
            <person name="Takahashi S."/>
            <person name="Fukui A."/>
            <person name="Hikosaka A."/>
            <person name="Suzuki A."/>
            <person name="Kondo M."/>
            <person name="van Heeringen S.J."/>
            <person name="Quigley I."/>
            <person name="Heinz S."/>
            <person name="Ogino H."/>
            <person name="Ochi H."/>
            <person name="Hellsten U."/>
            <person name="Lyons J.B."/>
            <person name="Simakov O."/>
            <person name="Putnam N."/>
            <person name="Stites J."/>
            <person name="Kuroki Y."/>
            <person name="Tanaka T."/>
            <person name="Michiue T."/>
            <person name="Watanabe M."/>
            <person name="Bogdanovic O."/>
            <person name="Lister R."/>
            <person name="Georgiou G."/>
            <person name="Paranjpe S.S."/>
            <person name="van Kruijsbergen I."/>
            <person name="Shu S."/>
            <person name="Carlson J."/>
            <person name="Kinoshita T."/>
            <person name="Ohta Y."/>
            <person name="Mawaribuchi S."/>
            <person name="Jenkins J."/>
            <person name="Grimwood J."/>
            <person name="Schmutz J."/>
            <person name="Mitros T."/>
            <person name="Mozaffari S.V."/>
            <person name="Suzuki Y."/>
            <person name="Haramoto Y."/>
            <person name="Yamamoto T.S."/>
            <person name="Takagi C."/>
            <person name="Heald R."/>
            <person name="Miller K."/>
            <person name="Haudenschild C."/>
            <person name="Kitzman J."/>
            <person name="Nakayama T."/>
            <person name="Izutsu Y."/>
            <person name="Robert J."/>
            <person name="Fortriede J."/>
            <person name="Burns K."/>
            <person name="Lotay V."/>
            <person name="Karimi K."/>
            <person name="Yasuoka Y."/>
            <person name="Dichmann D.S."/>
            <person name="Flajnik M.F."/>
            <person name="Houston D.W."/>
            <person name="Shendure J."/>
            <person name="DuPasquier L."/>
            <person name="Vize P.D."/>
            <person name="Zorn A.M."/>
            <person name="Ito M."/>
            <person name="Marcotte E.M."/>
            <person name="Wallingford J.B."/>
            <person name="Ito Y."/>
            <person name="Asashima M."/>
            <person name="Ueno N."/>
            <person name="Matsuda Y."/>
            <person name="Veenstra G.J."/>
            <person name="Fujiyama A."/>
            <person name="Harland R.M."/>
            <person name="Taira M."/>
            <person name="Rokhsar D.S."/>
        </authorList>
    </citation>
    <scope>NUCLEOTIDE SEQUENCE [LARGE SCALE GENOMIC DNA]</scope>
    <source>
        <strain evidence="2">J</strain>
    </source>
</reference>
<dbReference type="AlphaFoldDB" id="A0A974DUJ1"/>
<sequence>MYRTWMLNYSELLPKVLTNLTAMLPVLPAVPLGRALLNIQVLILVHGQQSGNRKVGRQRQGLRKLPTIQYNYLSKIWLLHMGNHTVALCNVTSTSEI</sequence>